<keyword evidence="2" id="KW-1133">Transmembrane helix</keyword>
<proteinExistence type="predicted"/>
<gene>
    <name evidence="3" type="ORF">LQ384_18550</name>
</gene>
<keyword evidence="2" id="KW-0472">Membrane</keyword>
<evidence type="ECO:0000313" key="3">
    <source>
        <dbReference type="EMBL" id="MCD2113115.1"/>
    </source>
</evidence>
<dbReference type="EMBL" id="JAJNCO010000010">
    <property type="protein sequence ID" value="MCD2113115.1"/>
    <property type="molecule type" value="Genomic_DNA"/>
</dbReference>
<evidence type="ECO:0000256" key="1">
    <source>
        <dbReference type="SAM" id="MobiDB-lite"/>
    </source>
</evidence>
<protein>
    <submittedName>
        <fullName evidence="3">Uncharacterized protein</fullName>
    </submittedName>
</protein>
<dbReference type="AlphaFoldDB" id="A0AAW4XK50"/>
<evidence type="ECO:0000256" key="2">
    <source>
        <dbReference type="SAM" id="Phobius"/>
    </source>
</evidence>
<name>A0AAW4XK50_RHORH</name>
<reference evidence="3" key="1">
    <citation type="submission" date="2021-11" db="EMBL/GenBank/DDBJ databases">
        <title>Development of a sustainable strategy for remediation of hydrocarbon-contaminated territories based on the waste exchange concept.</title>
        <authorList>
            <person name="Elkin A."/>
        </authorList>
    </citation>
    <scope>NUCLEOTIDE SEQUENCE</scope>
    <source>
        <strain evidence="3">IEGM 757</strain>
    </source>
</reference>
<keyword evidence="2" id="KW-0812">Transmembrane</keyword>
<accession>A0AAW4XK50</accession>
<feature type="region of interest" description="Disordered" evidence="1">
    <location>
        <begin position="1"/>
        <end position="23"/>
    </location>
</feature>
<evidence type="ECO:0000313" key="4">
    <source>
        <dbReference type="Proteomes" id="UP001198630"/>
    </source>
</evidence>
<sequence length="88" mass="9624">MNGIGAQRFRITRVDPGEEDELSGRRGRHFSIMTPSRRHDQDHEDIMVAGEGLSVGALLVAVTVIAVSVVIDRVRLSTTPRSSPTRGE</sequence>
<dbReference type="Proteomes" id="UP001198630">
    <property type="component" value="Unassembled WGS sequence"/>
</dbReference>
<feature type="transmembrane region" description="Helical" evidence="2">
    <location>
        <begin position="52"/>
        <end position="71"/>
    </location>
</feature>
<comment type="caution">
    <text evidence="3">The sequence shown here is derived from an EMBL/GenBank/DDBJ whole genome shotgun (WGS) entry which is preliminary data.</text>
</comment>
<organism evidence="3 4">
    <name type="scientific">Rhodococcus rhodochrous</name>
    <dbReference type="NCBI Taxonomy" id="1829"/>
    <lineage>
        <taxon>Bacteria</taxon>
        <taxon>Bacillati</taxon>
        <taxon>Actinomycetota</taxon>
        <taxon>Actinomycetes</taxon>
        <taxon>Mycobacteriales</taxon>
        <taxon>Nocardiaceae</taxon>
        <taxon>Rhodococcus</taxon>
    </lineage>
</organism>